<dbReference type="EMBL" id="JBHILM010000005">
    <property type="protein sequence ID" value="MFB5680540.1"/>
    <property type="molecule type" value="Genomic_DNA"/>
</dbReference>
<proteinExistence type="predicted"/>
<comment type="caution">
    <text evidence="3">The sequence shown here is derived from an EMBL/GenBank/DDBJ whole genome shotgun (WGS) entry which is preliminary data.</text>
</comment>
<feature type="domain" description="Fibronectin type-III" evidence="2">
    <location>
        <begin position="595"/>
        <end position="680"/>
    </location>
</feature>
<dbReference type="InterPro" id="IPR058094">
    <property type="entry name" value="Ig-like_OmpL47-like"/>
</dbReference>
<keyword evidence="4" id="KW-1185">Reference proteome</keyword>
<dbReference type="InterPro" id="IPR003961">
    <property type="entry name" value="FN3_dom"/>
</dbReference>
<dbReference type="PROSITE" id="PS50853">
    <property type="entry name" value="FN3"/>
    <property type="match status" value="1"/>
</dbReference>
<dbReference type="Gene3D" id="2.60.40.10">
    <property type="entry name" value="Immunoglobulins"/>
    <property type="match status" value="1"/>
</dbReference>
<organism evidence="3 4">
    <name type="scientific">Paenibacillus terreus</name>
    <dbReference type="NCBI Taxonomy" id="1387834"/>
    <lineage>
        <taxon>Bacteria</taxon>
        <taxon>Bacillati</taxon>
        <taxon>Bacillota</taxon>
        <taxon>Bacilli</taxon>
        <taxon>Bacillales</taxon>
        <taxon>Paenibacillaceae</taxon>
        <taxon>Paenibacillus</taxon>
    </lineage>
</organism>
<gene>
    <name evidence="3" type="ORF">ACE3NQ_06415</name>
</gene>
<name>A0ABV5B4D1_9BACL</name>
<dbReference type="SUPFAM" id="SSF49265">
    <property type="entry name" value="Fibronectin type III"/>
    <property type="match status" value="1"/>
</dbReference>
<evidence type="ECO:0000313" key="3">
    <source>
        <dbReference type="EMBL" id="MFB5680540.1"/>
    </source>
</evidence>
<accession>A0ABV5B4D1</accession>
<evidence type="ECO:0000313" key="4">
    <source>
        <dbReference type="Proteomes" id="UP001580407"/>
    </source>
</evidence>
<protein>
    <submittedName>
        <fullName evidence="3">OmpL47-type beta-barrel domain-containing protein</fullName>
    </submittedName>
</protein>
<sequence>MTIYQRDVTPPTNPVISVNPPGYTQGNVTVSVGGSTDSNGVARYEYSLQGAHNLGWTVYNNPITITNPGQTIISARAVDVEGNVSGVSTASAYIDRAGPAAPAVYISRQGWSNTDVTVGISSHGADSQSGVSRSEIAVTGATNIGWQTYTGTFNISSNGQSVVHARTIDNAGNVGPESTGVVYIDKLAPNRPTISMDGSWKSSKQFTLQHGADNGASGVNRSQYKLGDSGAWTDYTGPVTVSQESLVVYARTIDNAGNASEAAQLNGNIDRTAPTLPAITLSETTYTSKDVSVTVTNGQDGMSGVLKSQYRIGSSGAWTDYTGPFKVTTEGATTVYARTVDKAGNVSGEASAVAKIVRTKPVKPAVNLNPVDWTTQSVTASVINSNNSSGSISYRAQYKIGDTGSWTDYQSPITIGDEGIKVYARVVDIAGNMSDEVMVEPRIDQTAPTEPVIQSVLNPSGTGANITVTPGMDSLSGVSKTEYKIGDQGTWIAYTSAFDVSLQETATVYARTIDRVGNVSTEAVEIIEGNMYEKALVEAIKAVEKAEASKLQSDMNTARSLISDLKTSDQQPLLERLNRIQIIPDVPQDQTKPSAPVGLIGTNVTPTSIKLAWKAATDDAGRVSYEIYDGGQLVGETRELFYELNNLNPQQSYVFTVKAKDAAGNYSDPSNAVSKGVSKNYKYIYDAAGRLDKIELDGRVLFDYQYDKNGNLLRIVPNP</sequence>
<dbReference type="SMART" id="SM00060">
    <property type="entry name" value="FN3"/>
    <property type="match status" value="1"/>
</dbReference>
<dbReference type="NCBIfam" id="NF047446">
    <property type="entry name" value="barrel_OmpL47"/>
    <property type="match status" value="3"/>
</dbReference>
<evidence type="ECO:0000259" key="2">
    <source>
        <dbReference type="PROSITE" id="PS50853"/>
    </source>
</evidence>
<dbReference type="Pfam" id="PF00041">
    <property type="entry name" value="fn3"/>
    <property type="match status" value="1"/>
</dbReference>
<dbReference type="Proteomes" id="UP001580407">
    <property type="component" value="Unassembled WGS sequence"/>
</dbReference>
<reference evidence="3 4" key="1">
    <citation type="submission" date="2024-09" db="EMBL/GenBank/DDBJ databases">
        <authorList>
            <person name="Ruan L."/>
        </authorList>
    </citation>
    <scope>NUCLEOTIDE SEQUENCE [LARGE SCALE GENOMIC DNA]</scope>
    <source>
        <strain evidence="3 4">D33</strain>
    </source>
</reference>
<dbReference type="InterPro" id="IPR013783">
    <property type="entry name" value="Ig-like_fold"/>
</dbReference>
<dbReference type="RefSeq" id="WP_375524339.1">
    <property type="nucleotide sequence ID" value="NZ_JBHILM010000005.1"/>
</dbReference>
<feature type="region of interest" description="Disordered" evidence="1">
    <location>
        <begin position="1"/>
        <end position="21"/>
    </location>
</feature>
<dbReference type="CDD" id="cd00063">
    <property type="entry name" value="FN3"/>
    <property type="match status" value="1"/>
</dbReference>
<dbReference type="InterPro" id="IPR036116">
    <property type="entry name" value="FN3_sf"/>
</dbReference>
<evidence type="ECO:0000256" key="1">
    <source>
        <dbReference type="SAM" id="MobiDB-lite"/>
    </source>
</evidence>